<reference evidence="8 9" key="1">
    <citation type="submission" date="2016-10" db="EMBL/GenBank/DDBJ databases">
        <title>Rodentibacter gen. nov. and new species.</title>
        <authorList>
            <person name="Christensen H."/>
        </authorList>
    </citation>
    <scope>NUCLEOTIDE SEQUENCE [LARGE SCALE GENOMIC DNA]</scope>
    <source>
        <strain evidence="8 9">Ppn418</strain>
    </source>
</reference>
<dbReference type="AlphaFoldDB" id="A0A1V3IG94"/>
<evidence type="ECO:0000256" key="5">
    <source>
        <dbReference type="ARBA" id="ARBA00023163"/>
    </source>
</evidence>
<dbReference type="CDD" id="cd06171">
    <property type="entry name" value="Sigma70_r4"/>
    <property type="match status" value="1"/>
</dbReference>
<evidence type="ECO:0000256" key="3">
    <source>
        <dbReference type="ARBA" id="ARBA00023082"/>
    </source>
</evidence>
<dbReference type="EMBL" id="MLHG01000028">
    <property type="protein sequence ID" value="OOF40025.1"/>
    <property type="molecule type" value="Genomic_DNA"/>
</dbReference>
<comment type="caution">
    <text evidence="8">The sequence shown here is derived from an EMBL/GenBank/DDBJ whole genome shotgun (WGS) entry which is preliminary data.</text>
</comment>
<dbReference type="Proteomes" id="UP000189426">
    <property type="component" value="Unassembled WGS sequence"/>
</dbReference>
<dbReference type="InterPro" id="IPR039425">
    <property type="entry name" value="RNA_pol_sigma-70-like"/>
</dbReference>
<evidence type="ECO:0000256" key="4">
    <source>
        <dbReference type="ARBA" id="ARBA00023125"/>
    </source>
</evidence>
<dbReference type="InterPro" id="IPR013325">
    <property type="entry name" value="RNA_pol_sigma_r2"/>
</dbReference>
<dbReference type="Gene3D" id="1.10.1740.10">
    <property type="match status" value="1"/>
</dbReference>
<dbReference type="InterPro" id="IPR014289">
    <property type="entry name" value="RNA_pol_sigma-24-rel"/>
</dbReference>
<evidence type="ECO:0000256" key="2">
    <source>
        <dbReference type="ARBA" id="ARBA00023015"/>
    </source>
</evidence>
<keyword evidence="2" id="KW-0805">Transcription regulation</keyword>
<organism evidence="8 9">
    <name type="scientific">Rodentibacter mrazii</name>
    <dbReference type="NCBI Taxonomy" id="1908257"/>
    <lineage>
        <taxon>Bacteria</taxon>
        <taxon>Pseudomonadati</taxon>
        <taxon>Pseudomonadota</taxon>
        <taxon>Gammaproteobacteria</taxon>
        <taxon>Pasteurellales</taxon>
        <taxon>Pasteurellaceae</taxon>
        <taxon>Rodentibacter</taxon>
    </lineage>
</organism>
<dbReference type="GO" id="GO:0003677">
    <property type="term" value="F:DNA binding"/>
    <property type="evidence" value="ECO:0007669"/>
    <property type="project" value="UniProtKB-KW"/>
</dbReference>
<proteinExistence type="inferred from homology"/>
<dbReference type="NCBIfam" id="TIGR02943">
    <property type="entry name" value="Sig70_famx1"/>
    <property type="match status" value="1"/>
</dbReference>
<evidence type="ECO:0000313" key="8">
    <source>
        <dbReference type="EMBL" id="OOF40025.1"/>
    </source>
</evidence>
<keyword evidence="3" id="KW-0731">Sigma factor</keyword>
<protein>
    <submittedName>
        <fullName evidence="8">RNA polymerase subunit sigma</fullName>
    </submittedName>
</protein>
<dbReference type="InterPro" id="IPR007627">
    <property type="entry name" value="RNA_pol_sigma70_r2"/>
</dbReference>
<dbReference type="SUPFAM" id="SSF88659">
    <property type="entry name" value="Sigma3 and sigma4 domains of RNA polymerase sigma factors"/>
    <property type="match status" value="1"/>
</dbReference>
<dbReference type="RefSeq" id="WP_077493870.1">
    <property type="nucleotide sequence ID" value="NZ_MLHG01000028.1"/>
</dbReference>
<dbReference type="InterPro" id="IPR013249">
    <property type="entry name" value="RNA_pol_sigma70_r4_t2"/>
</dbReference>
<dbReference type="Gene3D" id="1.10.10.10">
    <property type="entry name" value="Winged helix-like DNA-binding domain superfamily/Winged helix DNA-binding domain"/>
    <property type="match status" value="1"/>
</dbReference>
<evidence type="ECO:0000259" key="6">
    <source>
        <dbReference type="Pfam" id="PF04542"/>
    </source>
</evidence>
<gene>
    <name evidence="8" type="ORF">BKK47_05250</name>
</gene>
<dbReference type="NCBIfam" id="TIGR02937">
    <property type="entry name" value="sigma70-ECF"/>
    <property type="match status" value="1"/>
</dbReference>
<dbReference type="InterPro" id="IPR036388">
    <property type="entry name" value="WH-like_DNA-bd_sf"/>
</dbReference>
<sequence length="182" mass="21664">MSSQISEKELNDIRQQMLKFAELQLHNHELAEDLVQESFLSAFKNIEHFKRKAAFKTWMFAILKNKIIDYLRQKGRFVLESEIEEEDSPNTFFDESGHWNLACTPSNLKEHEEKVYSEEFWLIFETCLTCLPAQQARIFMMREFLELSSDEICHETQLSISNLHTTLYRARLQLQHCLSRKL</sequence>
<dbReference type="NCBIfam" id="NF009182">
    <property type="entry name" value="PRK12530.1"/>
    <property type="match status" value="1"/>
</dbReference>
<dbReference type="Pfam" id="PF04542">
    <property type="entry name" value="Sigma70_r2"/>
    <property type="match status" value="1"/>
</dbReference>
<dbReference type="Pfam" id="PF08281">
    <property type="entry name" value="Sigma70_r4_2"/>
    <property type="match status" value="1"/>
</dbReference>
<dbReference type="STRING" id="1908257.BKK47_05250"/>
<dbReference type="InterPro" id="IPR014284">
    <property type="entry name" value="RNA_pol_sigma-70_dom"/>
</dbReference>
<accession>A0A1V3IG94</accession>
<evidence type="ECO:0000256" key="1">
    <source>
        <dbReference type="ARBA" id="ARBA00010641"/>
    </source>
</evidence>
<keyword evidence="9" id="KW-1185">Reference proteome</keyword>
<dbReference type="InterPro" id="IPR013324">
    <property type="entry name" value="RNA_pol_sigma_r3/r4-like"/>
</dbReference>
<dbReference type="PANTHER" id="PTHR43133:SF8">
    <property type="entry name" value="RNA POLYMERASE SIGMA FACTOR HI_1459-RELATED"/>
    <property type="match status" value="1"/>
</dbReference>
<feature type="domain" description="RNA polymerase sigma factor 70 region 4 type 2" evidence="7">
    <location>
        <begin position="123"/>
        <end position="174"/>
    </location>
</feature>
<dbReference type="GO" id="GO:0006352">
    <property type="term" value="P:DNA-templated transcription initiation"/>
    <property type="evidence" value="ECO:0007669"/>
    <property type="project" value="InterPro"/>
</dbReference>
<comment type="similarity">
    <text evidence="1">Belongs to the sigma-70 factor family. ECF subfamily.</text>
</comment>
<dbReference type="GO" id="GO:0016987">
    <property type="term" value="F:sigma factor activity"/>
    <property type="evidence" value="ECO:0007669"/>
    <property type="project" value="UniProtKB-KW"/>
</dbReference>
<feature type="domain" description="RNA polymerase sigma-70 region 2" evidence="6">
    <location>
        <begin position="16"/>
        <end position="76"/>
    </location>
</feature>
<evidence type="ECO:0000313" key="9">
    <source>
        <dbReference type="Proteomes" id="UP000189426"/>
    </source>
</evidence>
<dbReference type="PANTHER" id="PTHR43133">
    <property type="entry name" value="RNA POLYMERASE ECF-TYPE SIGMA FACTO"/>
    <property type="match status" value="1"/>
</dbReference>
<evidence type="ECO:0000259" key="7">
    <source>
        <dbReference type="Pfam" id="PF08281"/>
    </source>
</evidence>
<name>A0A1V3IG94_9PAST</name>
<keyword evidence="5" id="KW-0804">Transcription</keyword>
<dbReference type="SUPFAM" id="SSF88946">
    <property type="entry name" value="Sigma2 domain of RNA polymerase sigma factors"/>
    <property type="match status" value="1"/>
</dbReference>
<keyword evidence="4" id="KW-0238">DNA-binding</keyword>